<evidence type="ECO:0000313" key="2">
    <source>
        <dbReference type="Ensembl" id="ENSUMAP00000003877"/>
    </source>
</evidence>
<dbReference type="OMA" id="WGRIESE"/>
<protein>
    <submittedName>
        <fullName evidence="2">Uncharacterized protein</fullName>
    </submittedName>
</protein>
<proteinExistence type="predicted"/>
<dbReference type="Ensembl" id="ENSUMAT00000004752.1">
    <property type="protein sequence ID" value="ENSUMAP00000003877.1"/>
    <property type="gene ID" value="ENSUMAG00000003202.1"/>
</dbReference>
<sequence length="146" mass="16043">IESTIHTVTYLLLKGTEVAENLTLVLEESQGKQTGAITPRKLFGSWRRLSPPLFHLAVAHWGRIESEGIPPSSKQSSATKTESCQPRCKPTEHSGEWEAVTEEDGGDTGRVDPSPNLLHYSRSGTMKGGSFLSASQTRSWKCHLHC</sequence>
<accession>A0A452T7L7</accession>
<dbReference type="AlphaFoldDB" id="A0A452T7L7"/>
<name>A0A452T7L7_URSMA</name>
<evidence type="ECO:0000256" key="1">
    <source>
        <dbReference type="SAM" id="MobiDB-lite"/>
    </source>
</evidence>
<dbReference type="GeneTree" id="ENSGT00990000210656"/>
<organism evidence="2">
    <name type="scientific">Ursus maritimus</name>
    <name type="common">Polar bear</name>
    <name type="synonym">Thalarctos maritimus</name>
    <dbReference type="NCBI Taxonomy" id="29073"/>
    <lineage>
        <taxon>Eukaryota</taxon>
        <taxon>Metazoa</taxon>
        <taxon>Chordata</taxon>
        <taxon>Craniata</taxon>
        <taxon>Vertebrata</taxon>
        <taxon>Euteleostomi</taxon>
        <taxon>Mammalia</taxon>
        <taxon>Eutheria</taxon>
        <taxon>Laurasiatheria</taxon>
        <taxon>Carnivora</taxon>
        <taxon>Caniformia</taxon>
        <taxon>Ursidae</taxon>
        <taxon>Ursus</taxon>
    </lineage>
</organism>
<reference evidence="2" key="1">
    <citation type="submission" date="2019-03" db="UniProtKB">
        <authorList>
            <consortium name="Ensembl"/>
        </authorList>
    </citation>
    <scope>IDENTIFICATION</scope>
</reference>
<feature type="region of interest" description="Disordered" evidence="1">
    <location>
        <begin position="66"/>
        <end position="123"/>
    </location>
</feature>
<feature type="compositionally biased region" description="Polar residues" evidence="1">
    <location>
        <begin position="72"/>
        <end position="84"/>
    </location>
</feature>